<name>A0A2K9P513_9FIRM</name>
<gene>
    <name evidence="7" type="ORF">B9O19_02226</name>
</gene>
<dbReference type="GO" id="GO:0102007">
    <property type="term" value="F:acyl-L-homoserine-lactone lactonohydrolase activity"/>
    <property type="evidence" value="ECO:0007669"/>
    <property type="project" value="UniProtKB-EC"/>
</dbReference>
<evidence type="ECO:0000256" key="4">
    <source>
        <dbReference type="ARBA" id="ARBA00022801"/>
    </source>
</evidence>
<evidence type="ECO:0000313" key="7">
    <source>
        <dbReference type="EMBL" id="AUO20367.1"/>
    </source>
</evidence>
<dbReference type="Gene3D" id="3.60.15.10">
    <property type="entry name" value="Ribonuclease Z/Hydroxyacylglutathione hydrolase-like"/>
    <property type="match status" value="1"/>
</dbReference>
<dbReference type="SUPFAM" id="SSF56281">
    <property type="entry name" value="Metallo-hydrolase/oxidoreductase"/>
    <property type="match status" value="1"/>
</dbReference>
<keyword evidence="8" id="KW-1185">Reference proteome</keyword>
<dbReference type="PANTHER" id="PTHR42978">
    <property type="entry name" value="QUORUM-QUENCHING LACTONASE YTNP-RELATED-RELATED"/>
    <property type="match status" value="1"/>
</dbReference>
<keyword evidence="5" id="KW-0862">Zinc</keyword>
<evidence type="ECO:0000313" key="8">
    <source>
        <dbReference type="Proteomes" id="UP000235589"/>
    </source>
</evidence>
<dbReference type="GO" id="GO:0046872">
    <property type="term" value="F:metal ion binding"/>
    <property type="evidence" value="ECO:0007669"/>
    <property type="project" value="UniProtKB-KW"/>
</dbReference>
<dbReference type="SMART" id="SM00849">
    <property type="entry name" value="Lactamase_B"/>
    <property type="match status" value="1"/>
</dbReference>
<reference evidence="7 8" key="1">
    <citation type="submission" date="2017-04" db="EMBL/GenBank/DDBJ databases">
        <title>Monoglobus pectinilyticus 14 draft genome.</title>
        <authorList>
            <person name="Kim C."/>
            <person name="Rosendale D.I."/>
            <person name="Kelly W.J."/>
            <person name="Tannock G.W."/>
            <person name="Patchett M.L."/>
            <person name="Jordens J.Z."/>
        </authorList>
    </citation>
    <scope>NUCLEOTIDE SEQUENCE [LARGE SCALE GENOMIC DNA]</scope>
    <source>
        <strain evidence="7 8">14</strain>
    </source>
</reference>
<accession>A0A2K9P513</accession>
<dbReference type="EMBL" id="CP020991">
    <property type="protein sequence ID" value="AUO20367.1"/>
    <property type="molecule type" value="Genomic_DNA"/>
</dbReference>
<comment type="similarity">
    <text evidence="2">Belongs to the metallo-beta-lactamase superfamily.</text>
</comment>
<dbReference type="CDD" id="cd07729">
    <property type="entry name" value="AHL_lactonase_MBL-fold"/>
    <property type="match status" value="1"/>
</dbReference>
<keyword evidence="3" id="KW-0479">Metal-binding</keyword>
<keyword evidence="4 7" id="KW-0378">Hydrolase</keyword>
<dbReference type="Proteomes" id="UP000235589">
    <property type="component" value="Chromosome"/>
</dbReference>
<feature type="domain" description="Metallo-beta-lactamase" evidence="6">
    <location>
        <begin position="51"/>
        <end position="257"/>
    </location>
</feature>
<evidence type="ECO:0000256" key="1">
    <source>
        <dbReference type="ARBA" id="ARBA00001947"/>
    </source>
</evidence>
<dbReference type="InterPro" id="IPR001279">
    <property type="entry name" value="Metallo-B-lactamas"/>
</dbReference>
<evidence type="ECO:0000256" key="2">
    <source>
        <dbReference type="ARBA" id="ARBA00007749"/>
    </source>
</evidence>
<proteinExistence type="inferred from homology"/>
<dbReference type="KEGG" id="mpec:B9O19_02226"/>
<protein>
    <submittedName>
        <fullName evidence="7">N-acyl homoserine lactonase</fullName>
        <ecNumber evidence="7">3.1.1.81</ecNumber>
    </submittedName>
</protein>
<evidence type="ECO:0000256" key="5">
    <source>
        <dbReference type="ARBA" id="ARBA00022833"/>
    </source>
</evidence>
<organism evidence="7 8">
    <name type="scientific">Monoglobus pectinilyticus</name>
    <dbReference type="NCBI Taxonomy" id="1981510"/>
    <lineage>
        <taxon>Bacteria</taxon>
        <taxon>Bacillati</taxon>
        <taxon>Bacillota</taxon>
        <taxon>Clostridia</taxon>
        <taxon>Monoglobales</taxon>
        <taxon>Monoglobaceae</taxon>
        <taxon>Monoglobus</taxon>
    </lineage>
</organism>
<comment type="cofactor">
    <cofactor evidence="1">
        <name>Zn(2+)</name>
        <dbReference type="ChEBI" id="CHEBI:29105"/>
    </cofactor>
</comment>
<dbReference type="EC" id="3.1.1.81" evidence="7"/>
<evidence type="ECO:0000259" key="6">
    <source>
        <dbReference type="SMART" id="SM00849"/>
    </source>
</evidence>
<dbReference type="InterPro" id="IPR036866">
    <property type="entry name" value="RibonucZ/Hydroxyglut_hydro"/>
</dbReference>
<dbReference type="Pfam" id="PF00753">
    <property type="entry name" value="Lactamase_B"/>
    <property type="match status" value="1"/>
</dbReference>
<dbReference type="PANTHER" id="PTHR42978:SF7">
    <property type="entry name" value="METALLO-HYDROLASE RV2300C-RELATED"/>
    <property type="match status" value="1"/>
</dbReference>
<dbReference type="InterPro" id="IPR051013">
    <property type="entry name" value="MBL_superfamily_lactonases"/>
</dbReference>
<dbReference type="AlphaFoldDB" id="A0A2K9P513"/>
<evidence type="ECO:0000256" key="3">
    <source>
        <dbReference type="ARBA" id="ARBA00022723"/>
    </source>
</evidence>
<sequence length="284" mass="32332">MNYVWKGVKKMKEICWKITVVEHCIFKDVGRGQTFYGAHNQKNADFPEDQPGNVTILQGGGYNILVDTGFKNPQFIEAYNAENVLKPETYLKPLNLHPDQIDAVLLSHLHYDHVGNIDCFKNAKVYVQRTELEGWQWSAGLSEDYKLLNCYLDPEDLKKLEQVKKEGRLILSEDGMENIFPGIDLYLAKGHSYGTQVVRVKTKNGRYVVTGDAAYTLENIITMTPMGYGIDQLDQLQSFEKILMLADGNINNVIPAHDLAWPTRFKSTEKLEGLPNRITFVTQN</sequence>